<evidence type="ECO:0000313" key="4">
    <source>
        <dbReference type="Proteomes" id="UP000527616"/>
    </source>
</evidence>
<feature type="transmembrane region" description="Helical" evidence="2">
    <location>
        <begin position="141"/>
        <end position="162"/>
    </location>
</feature>
<evidence type="ECO:0000313" key="3">
    <source>
        <dbReference type="EMBL" id="NYI72373.1"/>
    </source>
</evidence>
<protein>
    <submittedName>
        <fullName evidence="3">Uncharacterized protein</fullName>
    </submittedName>
</protein>
<accession>A0A7Z0DBR0</accession>
<keyword evidence="2" id="KW-0812">Transmembrane</keyword>
<feature type="region of interest" description="Disordered" evidence="1">
    <location>
        <begin position="1"/>
        <end position="47"/>
    </location>
</feature>
<keyword evidence="2" id="KW-0472">Membrane</keyword>
<feature type="transmembrane region" description="Helical" evidence="2">
    <location>
        <begin position="110"/>
        <end position="134"/>
    </location>
</feature>
<organism evidence="3 4">
    <name type="scientific">Naumannella cuiyingiana</name>
    <dbReference type="NCBI Taxonomy" id="1347891"/>
    <lineage>
        <taxon>Bacteria</taxon>
        <taxon>Bacillati</taxon>
        <taxon>Actinomycetota</taxon>
        <taxon>Actinomycetes</taxon>
        <taxon>Propionibacteriales</taxon>
        <taxon>Propionibacteriaceae</taxon>
        <taxon>Naumannella</taxon>
    </lineage>
</organism>
<comment type="caution">
    <text evidence="3">The sequence shown here is derived from an EMBL/GenBank/DDBJ whole genome shotgun (WGS) entry which is preliminary data.</text>
</comment>
<dbReference type="Proteomes" id="UP000527616">
    <property type="component" value="Unassembled WGS sequence"/>
</dbReference>
<feature type="transmembrane region" description="Helical" evidence="2">
    <location>
        <begin position="82"/>
        <end position="98"/>
    </location>
</feature>
<dbReference type="EMBL" id="JACBZS010000001">
    <property type="protein sequence ID" value="NYI72373.1"/>
    <property type="molecule type" value="Genomic_DNA"/>
</dbReference>
<sequence length="199" mass="20776">MPPFPVLGPAPAGAPTPRLPLSARGGTPEWLPETSAGPRPSLEEPVDTTEHVDRGLALAALGLLGGAITLIGLWAPGTPSPIWCFAIALLAFWLYGKGAGHAPARGFPALVAMIIGGLAVTFVACLAVGLYAYYREYAPQIALPALPFVIANLTAPQLWSAYLTDGMLFVLFGGLGALAGVVQLFLGRERRPLRARRAA</sequence>
<feature type="transmembrane region" description="Helical" evidence="2">
    <location>
        <begin position="55"/>
        <end position="75"/>
    </location>
</feature>
<evidence type="ECO:0000256" key="1">
    <source>
        <dbReference type="SAM" id="MobiDB-lite"/>
    </source>
</evidence>
<proteinExistence type="predicted"/>
<name>A0A7Z0DBR0_9ACTN</name>
<reference evidence="3 4" key="1">
    <citation type="submission" date="2020-07" db="EMBL/GenBank/DDBJ databases">
        <title>Sequencing the genomes of 1000 actinobacteria strains.</title>
        <authorList>
            <person name="Klenk H.-P."/>
        </authorList>
    </citation>
    <scope>NUCLEOTIDE SEQUENCE [LARGE SCALE GENOMIC DNA]</scope>
    <source>
        <strain evidence="3 4">DSM 103164</strain>
    </source>
</reference>
<gene>
    <name evidence="3" type="ORF">GGQ54_002933</name>
</gene>
<dbReference type="AlphaFoldDB" id="A0A7Z0DBR0"/>
<dbReference type="RefSeq" id="WP_179446047.1">
    <property type="nucleotide sequence ID" value="NZ_JACBZS010000001.1"/>
</dbReference>
<evidence type="ECO:0000256" key="2">
    <source>
        <dbReference type="SAM" id="Phobius"/>
    </source>
</evidence>
<keyword evidence="2" id="KW-1133">Transmembrane helix</keyword>
<feature type="compositionally biased region" description="Pro residues" evidence="1">
    <location>
        <begin position="1"/>
        <end position="18"/>
    </location>
</feature>
<feature type="transmembrane region" description="Helical" evidence="2">
    <location>
        <begin position="168"/>
        <end position="187"/>
    </location>
</feature>
<keyword evidence="4" id="KW-1185">Reference proteome</keyword>